<evidence type="ECO:0000313" key="8">
    <source>
        <dbReference type="Proteomes" id="UP000235786"/>
    </source>
</evidence>
<dbReference type="Proteomes" id="UP000235786">
    <property type="component" value="Unassembled WGS sequence"/>
</dbReference>
<evidence type="ECO:0000259" key="6">
    <source>
        <dbReference type="PROSITE" id="PS50089"/>
    </source>
</evidence>
<feature type="domain" description="RING-type" evidence="6">
    <location>
        <begin position="203"/>
        <end position="250"/>
    </location>
</feature>
<feature type="compositionally biased region" description="Low complexity" evidence="5">
    <location>
        <begin position="335"/>
        <end position="352"/>
    </location>
</feature>
<evidence type="ECO:0000256" key="5">
    <source>
        <dbReference type="SAM" id="MobiDB-lite"/>
    </source>
</evidence>
<keyword evidence="1" id="KW-0677">Repeat</keyword>
<dbReference type="EMBL" id="KZ613951">
    <property type="protein sequence ID" value="PMD36274.1"/>
    <property type="molecule type" value="Genomic_DNA"/>
</dbReference>
<evidence type="ECO:0000313" key="7">
    <source>
        <dbReference type="EMBL" id="PMD36274.1"/>
    </source>
</evidence>
<dbReference type="InterPro" id="IPR051637">
    <property type="entry name" value="Ank_repeat_dom-contain_49"/>
</dbReference>
<evidence type="ECO:0000256" key="4">
    <source>
        <dbReference type="PROSITE-ProRule" id="PRU00175"/>
    </source>
</evidence>
<protein>
    <submittedName>
        <fullName evidence="7">Ankyrin</fullName>
    </submittedName>
</protein>
<feature type="compositionally biased region" description="Polar residues" evidence="5">
    <location>
        <begin position="307"/>
        <end position="317"/>
    </location>
</feature>
<name>A0A2J6RCM9_HYAVF</name>
<dbReference type="AlphaFoldDB" id="A0A2J6RCM9"/>
<keyword evidence="4" id="KW-0862">Zinc</keyword>
<reference evidence="7 8" key="1">
    <citation type="submission" date="2016-04" db="EMBL/GenBank/DDBJ databases">
        <title>A degradative enzymes factory behind the ericoid mycorrhizal symbiosis.</title>
        <authorList>
            <consortium name="DOE Joint Genome Institute"/>
            <person name="Martino E."/>
            <person name="Morin E."/>
            <person name="Grelet G."/>
            <person name="Kuo A."/>
            <person name="Kohler A."/>
            <person name="Daghino S."/>
            <person name="Barry K."/>
            <person name="Choi C."/>
            <person name="Cichocki N."/>
            <person name="Clum A."/>
            <person name="Copeland A."/>
            <person name="Hainaut M."/>
            <person name="Haridas S."/>
            <person name="Labutti K."/>
            <person name="Lindquist E."/>
            <person name="Lipzen A."/>
            <person name="Khouja H.-R."/>
            <person name="Murat C."/>
            <person name="Ohm R."/>
            <person name="Olson A."/>
            <person name="Spatafora J."/>
            <person name="Veneault-Fourrey C."/>
            <person name="Henrissat B."/>
            <person name="Grigoriev I."/>
            <person name="Martin F."/>
            <person name="Perotto S."/>
        </authorList>
    </citation>
    <scope>NUCLEOTIDE SEQUENCE [LARGE SCALE GENOMIC DNA]</scope>
    <source>
        <strain evidence="7 8">F</strain>
    </source>
</reference>
<organism evidence="7 8">
    <name type="scientific">Hyaloscypha variabilis (strain UAMH 11265 / GT02V1 / F)</name>
    <name type="common">Meliniomyces variabilis</name>
    <dbReference type="NCBI Taxonomy" id="1149755"/>
    <lineage>
        <taxon>Eukaryota</taxon>
        <taxon>Fungi</taxon>
        <taxon>Dikarya</taxon>
        <taxon>Ascomycota</taxon>
        <taxon>Pezizomycotina</taxon>
        <taxon>Leotiomycetes</taxon>
        <taxon>Helotiales</taxon>
        <taxon>Hyaloscyphaceae</taxon>
        <taxon>Hyaloscypha</taxon>
        <taxon>Hyaloscypha variabilis</taxon>
    </lineage>
</organism>
<dbReference type="PROSITE" id="PS50089">
    <property type="entry name" value="ZF_RING_2"/>
    <property type="match status" value="1"/>
</dbReference>
<dbReference type="InterPro" id="IPR001841">
    <property type="entry name" value="Znf_RING"/>
</dbReference>
<keyword evidence="4" id="KW-0863">Zinc-finger</keyword>
<dbReference type="SUPFAM" id="SSF48403">
    <property type="entry name" value="Ankyrin repeat"/>
    <property type="match status" value="1"/>
</dbReference>
<dbReference type="PANTHER" id="PTHR24180">
    <property type="entry name" value="CYCLIN-DEPENDENT KINASE INHIBITOR 2C-RELATED"/>
    <property type="match status" value="1"/>
</dbReference>
<evidence type="ECO:0000256" key="2">
    <source>
        <dbReference type="ARBA" id="ARBA00023043"/>
    </source>
</evidence>
<dbReference type="OrthoDB" id="194358at2759"/>
<feature type="compositionally biased region" description="Polar residues" evidence="5">
    <location>
        <begin position="109"/>
        <end position="119"/>
    </location>
</feature>
<dbReference type="Pfam" id="PF00023">
    <property type="entry name" value="Ank"/>
    <property type="match status" value="1"/>
</dbReference>
<dbReference type="PROSITE" id="PS50088">
    <property type="entry name" value="ANK_REPEAT"/>
    <property type="match status" value="2"/>
</dbReference>
<keyword evidence="4" id="KW-0479">Metal-binding</keyword>
<feature type="repeat" description="ANK" evidence="3">
    <location>
        <begin position="708"/>
        <end position="740"/>
    </location>
</feature>
<dbReference type="STRING" id="1149755.A0A2J6RCM9"/>
<feature type="region of interest" description="Disordered" evidence="5">
    <location>
        <begin position="109"/>
        <end position="141"/>
    </location>
</feature>
<dbReference type="GO" id="GO:0008270">
    <property type="term" value="F:zinc ion binding"/>
    <property type="evidence" value="ECO:0007669"/>
    <property type="project" value="UniProtKB-KW"/>
</dbReference>
<dbReference type="Gene3D" id="1.25.40.20">
    <property type="entry name" value="Ankyrin repeat-containing domain"/>
    <property type="match status" value="2"/>
</dbReference>
<keyword evidence="2 3" id="KW-0040">ANK repeat</keyword>
<proteinExistence type="predicted"/>
<dbReference type="SUPFAM" id="SSF57850">
    <property type="entry name" value="RING/U-box"/>
    <property type="match status" value="1"/>
</dbReference>
<accession>A0A2J6RCM9</accession>
<evidence type="ECO:0000256" key="1">
    <source>
        <dbReference type="ARBA" id="ARBA00022737"/>
    </source>
</evidence>
<sequence length="805" mass="90077">MSPRPPRGRRPKAWTHQQKRKLVRLYTLTTLSNAEILAVLGEDGFSPSERHVLMKLRDLYSKDYIEDLHRLRPRSEATMRSRLNIMRQSHSYRVSKFERYSRTKICPKTATSRPHSVDTNLDDNGRDVKRHLSRSGGAMPEASSHAFRNYLVPITPGFAKYLSECTLPDSQSINSALLMLDGSTASNQPLLAPPEPGIPEQDCPFCVQPTYTFHELTHRLICGHVCHDSCLSKLFQWPSSAIPKVCPACNTALILDPKSGIDPRELVSASKGGSEYDSVVEYGRPAIISDISTPDNQEDDLKELPSPNYTSLTQQQGSEDDIGSTRQRLPNRPLSWMSMSSKSTSIGSIRSSHTNPKDGPRQGILLSGRSMLYKVAGPLVKGERDIWNEIVDEGQLLPVPESRPKSPETNIFDRAFDRAMDRAQDRFCPGTLDPFDQSCSDCGYSIGWYHINGNYQDIDSFGNTKLHFAAAFGAPILSVSFIRLAVDQGVDIAARNSSGQTFMHLLKTEQFLQRQGFANSLGYIALLKYLSELNFPFSQRDFHGRTIAHLICKDGILFSPEVKGNRAINKATQVLEILRILDTDMDALDNHGFKAGDEILKSAKNADRDMDNYHVVERAIQEFLETCRRPGLLQISFRQTLGQPDFSPVTWIKWLQEANLVDWIDIHGDTPLTALLKNLRSESDEAALGRMVSNIVQLGVDVNMRDRKGHTAIAIAAIRGSLPCVQALLNFGASVDIINYRGRDIVSMASLRMKMAKQQGKTQCYAKILACVNLIMDIQKEHGAVDKKWEDATVFWDGQIIGQKK</sequence>
<gene>
    <name evidence="7" type="ORF">L207DRAFT_569611</name>
</gene>
<evidence type="ECO:0000256" key="3">
    <source>
        <dbReference type="PROSITE-ProRule" id="PRU00023"/>
    </source>
</evidence>
<dbReference type="InterPro" id="IPR036770">
    <property type="entry name" value="Ankyrin_rpt-contain_sf"/>
</dbReference>
<keyword evidence="8" id="KW-1185">Reference proteome</keyword>
<dbReference type="InterPro" id="IPR002110">
    <property type="entry name" value="Ankyrin_rpt"/>
</dbReference>
<dbReference type="SMART" id="SM00248">
    <property type="entry name" value="ANK"/>
    <property type="match status" value="3"/>
</dbReference>
<dbReference type="PANTHER" id="PTHR24180:SF45">
    <property type="entry name" value="POLY [ADP-RIBOSE] POLYMERASE TANKYRASE"/>
    <property type="match status" value="1"/>
</dbReference>
<dbReference type="PROSITE" id="PS50297">
    <property type="entry name" value="ANK_REP_REGION"/>
    <property type="match status" value="1"/>
</dbReference>
<feature type="repeat" description="ANK" evidence="3">
    <location>
        <begin position="461"/>
        <end position="497"/>
    </location>
</feature>
<feature type="region of interest" description="Disordered" evidence="5">
    <location>
        <begin position="288"/>
        <end position="362"/>
    </location>
</feature>